<comment type="caution">
    <text evidence="1">The sequence shown here is derived from an EMBL/GenBank/DDBJ whole genome shotgun (WGS) entry which is preliminary data.</text>
</comment>
<dbReference type="EMBL" id="SRLO01000264">
    <property type="protein sequence ID" value="TNN63843.1"/>
    <property type="molecule type" value="Genomic_DNA"/>
</dbReference>
<sequence>MTRREAGSSRPVVPCSGESLRRFSRVLMEGTGFFSRFTPPLDCNGPGPPRPYVTAGATPPIGRSAGVVAGAPTGVRSGAAFTRERRTDVLSGKFHMHAHAHAHAHTNGVMQMREKNIPRLATWCDLLVKPEVTTRDHTMSHMSNFMVQIILTIN</sequence>
<name>A0A4Z2HFU3_9TELE</name>
<reference evidence="1 2" key="1">
    <citation type="submission" date="2019-03" db="EMBL/GenBank/DDBJ databases">
        <title>First draft genome of Liparis tanakae, snailfish: a comprehensive survey of snailfish specific genes.</title>
        <authorList>
            <person name="Kim W."/>
            <person name="Song I."/>
            <person name="Jeong J.-H."/>
            <person name="Kim D."/>
            <person name="Kim S."/>
            <person name="Ryu S."/>
            <person name="Song J.Y."/>
            <person name="Lee S.K."/>
        </authorList>
    </citation>
    <scope>NUCLEOTIDE SEQUENCE [LARGE SCALE GENOMIC DNA]</scope>
    <source>
        <tissue evidence="1">Muscle</tissue>
    </source>
</reference>
<gene>
    <name evidence="1" type="ORF">EYF80_025902</name>
</gene>
<dbReference type="Proteomes" id="UP000314294">
    <property type="component" value="Unassembled WGS sequence"/>
</dbReference>
<evidence type="ECO:0000313" key="2">
    <source>
        <dbReference type="Proteomes" id="UP000314294"/>
    </source>
</evidence>
<keyword evidence="2" id="KW-1185">Reference proteome</keyword>
<organism evidence="1 2">
    <name type="scientific">Liparis tanakae</name>
    <name type="common">Tanaka's snailfish</name>
    <dbReference type="NCBI Taxonomy" id="230148"/>
    <lineage>
        <taxon>Eukaryota</taxon>
        <taxon>Metazoa</taxon>
        <taxon>Chordata</taxon>
        <taxon>Craniata</taxon>
        <taxon>Vertebrata</taxon>
        <taxon>Euteleostomi</taxon>
        <taxon>Actinopterygii</taxon>
        <taxon>Neopterygii</taxon>
        <taxon>Teleostei</taxon>
        <taxon>Neoteleostei</taxon>
        <taxon>Acanthomorphata</taxon>
        <taxon>Eupercaria</taxon>
        <taxon>Perciformes</taxon>
        <taxon>Cottioidei</taxon>
        <taxon>Cottales</taxon>
        <taxon>Liparidae</taxon>
        <taxon>Liparis</taxon>
    </lineage>
</organism>
<protein>
    <submittedName>
        <fullName evidence="1">Uncharacterized protein</fullName>
    </submittedName>
</protein>
<proteinExistence type="predicted"/>
<dbReference type="AlphaFoldDB" id="A0A4Z2HFU3"/>
<accession>A0A4Z2HFU3</accession>
<evidence type="ECO:0000313" key="1">
    <source>
        <dbReference type="EMBL" id="TNN63843.1"/>
    </source>
</evidence>